<evidence type="ECO:0000256" key="1">
    <source>
        <dbReference type="ARBA" id="ARBA00005696"/>
    </source>
</evidence>
<keyword evidence="9" id="KW-1185">Reference proteome</keyword>
<reference evidence="8" key="1">
    <citation type="journal article" date="2020" name="Stud. Mycol.">
        <title>101 Dothideomycetes genomes: a test case for predicting lifestyles and emergence of pathogens.</title>
        <authorList>
            <person name="Haridas S."/>
            <person name="Albert R."/>
            <person name="Binder M."/>
            <person name="Bloem J."/>
            <person name="Labutti K."/>
            <person name="Salamov A."/>
            <person name="Andreopoulos B."/>
            <person name="Baker S."/>
            <person name="Barry K."/>
            <person name="Bills G."/>
            <person name="Bluhm B."/>
            <person name="Cannon C."/>
            <person name="Castanera R."/>
            <person name="Culley D."/>
            <person name="Daum C."/>
            <person name="Ezra D."/>
            <person name="Gonzalez J."/>
            <person name="Henrissat B."/>
            <person name="Kuo A."/>
            <person name="Liang C."/>
            <person name="Lipzen A."/>
            <person name="Lutzoni F."/>
            <person name="Magnuson J."/>
            <person name="Mondo S."/>
            <person name="Nolan M."/>
            <person name="Ohm R."/>
            <person name="Pangilinan J."/>
            <person name="Park H.-J."/>
            <person name="Ramirez L."/>
            <person name="Alfaro M."/>
            <person name="Sun H."/>
            <person name="Tritt A."/>
            <person name="Yoshinaga Y."/>
            <person name="Zwiers L.-H."/>
            <person name="Turgeon B."/>
            <person name="Goodwin S."/>
            <person name="Spatafora J."/>
            <person name="Crous P."/>
            <person name="Grigoriev I."/>
        </authorList>
    </citation>
    <scope>NUCLEOTIDE SEQUENCE</scope>
    <source>
        <strain evidence="8">CBS 123094</strain>
    </source>
</reference>
<dbReference type="Gene3D" id="3.30.1460.50">
    <property type="match status" value="1"/>
</dbReference>
<evidence type="ECO:0000256" key="3">
    <source>
        <dbReference type="ARBA" id="ARBA00022679"/>
    </source>
</evidence>
<dbReference type="PANTHER" id="PTHR14957">
    <property type="entry name" value="UBIQUITIN-LIKE-CONJUGATING ENZYME ATG10"/>
    <property type="match status" value="1"/>
</dbReference>
<dbReference type="Pfam" id="PF03987">
    <property type="entry name" value="Autophagy_act_C"/>
    <property type="match status" value="1"/>
</dbReference>
<dbReference type="GO" id="GO:0005829">
    <property type="term" value="C:cytosol"/>
    <property type="evidence" value="ECO:0007669"/>
    <property type="project" value="TreeGrafter"/>
</dbReference>
<keyword evidence="4" id="KW-0833">Ubl conjugation pathway</keyword>
<dbReference type="PANTHER" id="PTHR14957:SF1">
    <property type="entry name" value="UBIQUITIN-LIKE-CONJUGATING ENZYME ATG10"/>
    <property type="match status" value="1"/>
</dbReference>
<evidence type="ECO:0000256" key="5">
    <source>
        <dbReference type="ARBA" id="ARBA00022927"/>
    </source>
</evidence>
<evidence type="ECO:0000256" key="7">
    <source>
        <dbReference type="ARBA" id="ARBA00029833"/>
    </source>
</evidence>
<keyword evidence="3" id="KW-0808">Transferase</keyword>
<evidence type="ECO:0000256" key="4">
    <source>
        <dbReference type="ARBA" id="ARBA00022786"/>
    </source>
</evidence>
<proteinExistence type="inferred from homology"/>
<dbReference type="EMBL" id="ML977607">
    <property type="protein sequence ID" value="KAF1997977.1"/>
    <property type="molecule type" value="Genomic_DNA"/>
</dbReference>
<dbReference type="InterPro" id="IPR007135">
    <property type="entry name" value="Atg3/Atg10"/>
</dbReference>
<dbReference type="AlphaFoldDB" id="A0A6A5W9A8"/>
<keyword evidence="6" id="KW-0072">Autophagy</keyword>
<gene>
    <name evidence="8" type="ORF">P154DRAFT_264711</name>
</gene>
<evidence type="ECO:0000313" key="8">
    <source>
        <dbReference type="EMBL" id="KAF1997977.1"/>
    </source>
</evidence>
<keyword evidence="5" id="KW-0813">Transport</keyword>
<evidence type="ECO:0000256" key="2">
    <source>
        <dbReference type="ARBA" id="ARBA00021099"/>
    </source>
</evidence>
<accession>A0A6A5W9A8</accession>
<dbReference type="GO" id="GO:0032446">
    <property type="term" value="P:protein modification by small protein conjugation"/>
    <property type="evidence" value="ECO:0007669"/>
    <property type="project" value="TreeGrafter"/>
</dbReference>
<organism evidence="8 9">
    <name type="scientific">Amniculicola lignicola CBS 123094</name>
    <dbReference type="NCBI Taxonomy" id="1392246"/>
    <lineage>
        <taxon>Eukaryota</taxon>
        <taxon>Fungi</taxon>
        <taxon>Dikarya</taxon>
        <taxon>Ascomycota</taxon>
        <taxon>Pezizomycotina</taxon>
        <taxon>Dothideomycetes</taxon>
        <taxon>Pleosporomycetidae</taxon>
        <taxon>Pleosporales</taxon>
        <taxon>Amniculicolaceae</taxon>
        <taxon>Amniculicola</taxon>
    </lineage>
</organism>
<dbReference type="GO" id="GO:0000045">
    <property type="term" value="P:autophagosome assembly"/>
    <property type="evidence" value="ECO:0007669"/>
    <property type="project" value="TreeGrafter"/>
</dbReference>
<dbReference type="GO" id="GO:0000422">
    <property type="term" value="P:autophagy of mitochondrion"/>
    <property type="evidence" value="ECO:0007669"/>
    <property type="project" value="TreeGrafter"/>
</dbReference>
<evidence type="ECO:0000256" key="6">
    <source>
        <dbReference type="ARBA" id="ARBA00023006"/>
    </source>
</evidence>
<dbReference type="OrthoDB" id="4089664at2759"/>
<dbReference type="GO" id="GO:0061651">
    <property type="term" value="F:Atg12 conjugating enzyme activity"/>
    <property type="evidence" value="ECO:0007669"/>
    <property type="project" value="TreeGrafter"/>
</dbReference>
<keyword evidence="5" id="KW-0653">Protein transport</keyword>
<name>A0A6A5W9A8_9PLEO</name>
<sequence>MAKVSSFPHISSLEFETGCQHICTALERIKPHNGGLISADRLTHNGTHYLSIARALPTSETQAKELSSSEEMEVAIEDNDNESSHPKGHHLDAVVLYDVILSPSYQVPVLYFSIKDPSYRYPPTLENLYTYLIPPEFKSQAENAGVIGGITITDHPFTNSPVFFIHPCQTAAVLEACLGAEEATPVTYLLVWLGAVASCAGLSIPIDLAKELSR</sequence>
<protein>
    <recommendedName>
        <fullName evidence="2">Ubiquitin-like-conjugating enzyme ATG10</fullName>
    </recommendedName>
    <alternativeName>
        <fullName evidence="7">Autophagy-related protein 10</fullName>
    </alternativeName>
</protein>
<dbReference type="GO" id="GO:0015031">
    <property type="term" value="P:protein transport"/>
    <property type="evidence" value="ECO:0007669"/>
    <property type="project" value="UniProtKB-KW"/>
</dbReference>
<evidence type="ECO:0000313" key="9">
    <source>
        <dbReference type="Proteomes" id="UP000799779"/>
    </source>
</evidence>
<dbReference type="Proteomes" id="UP000799779">
    <property type="component" value="Unassembled WGS sequence"/>
</dbReference>
<comment type="similarity">
    <text evidence="1">Belongs to the ATG10 family.</text>
</comment>